<dbReference type="Gene3D" id="3.10.450.240">
    <property type="match status" value="1"/>
</dbReference>
<feature type="transmembrane region" description="Helical" evidence="1">
    <location>
        <begin position="48"/>
        <end position="71"/>
    </location>
</feature>
<dbReference type="InterPro" id="IPR007379">
    <property type="entry name" value="Tim44-like_dom"/>
</dbReference>
<reference evidence="3 4" key="1">
    <citation type="submission" date="2018-03" db="EMBL/GenBank/DDBJ databases">
        <title>Aquarubrobacter algicola gen. nov., sp. nov., a novel actinobacterium isolated from shallow eutrophic lake during the end of cyanobacterial harmful algal blooms.</title>
        <authorList>
            <person name="Chun S.J."/>
        </authorList>
    </citation>
    <scope>NUCLEOTIDE SEQUENCE [LARGE SCALE GENOMIC DNA]</scope>
    <source>
        <strain evidence="3 4">Seoho-28</strain>
    </source>
</reference>
<organism evidence="3 4">
    <name type="scientific">Paraconexibacter algicola</name>
    <dbReference type="NCBI Taxonomy" id="2133960"/>
    <lineage>
        <taxon>Bacteria</taxon>
        <taxon>Bacillati</taxon>
        <taxon>Actinomycetota</taxon>
        <taxon>Thermoleophilia</taxon>
        <taxon>Solirubrobacterales</taxon>
        <taxon>Paraconexibacteraceae</taxon>
        <taxon>Paraconexibacter</taxon>
    </lineage>
</organism>
<accession>A0A2T4ULP5</accession>
<evidence type="ECO:0000313" key="3">
    <source>
        <dbReference type="EMBL" id="PTL60125.1"/>
    </source>
</evidence>
<dbReference type="SMART" id="SM00978">
    <property type="entry name" value="Tim44"/>
    <property type="match status" value="1"/>
</dbReference>
<dbReference type="InterPro" id="IPR032710">
    <property type="entry name" value="NTF2-like_dom_sf"/>
</dbReference>
<feature type="domain" description="Tim44-like" evidence="2">
    <location>
        <begin position="82"/>
        <end position="228"/>
    </location>
</feature>
<evidence type="ECO:0000256" key="1">
    <source>
        <dbReference type="SAM" id="Phobius"/>
    </source>
</evidence>
<evidence type="ECO:0000313" key="4">
    <source>
        <dbReference type="Proteomes" id="UP000240739"/>
    </source>
</evidence>
<keyword evidence="4" id="KW-1185">Reference proteome</keyword>
<dbReference type="OrthoDB" id="3847756at2"/>
<dbReference type="SUPFAM" id="SSF54427">
    <property type="entry name" value="NTF2-like"/>
    <property type="match status" value="1"/>
</dbReference>
<dbReference type="RefSeq" id="WP_107568770.1">
    <property type="nucleotide sequence ID" value="NZ_PYYB01000001.1"/>
</dbReference>
<protein>
    <recommendedName>
        <fullName evidence="2">Tim44-like domain-containing protein</fullName>
    </recommendedName>
</protein>
<evidence type="ECO:0000259" key="2">
    <source>
        <dbReference type="SMART" id="SM00978"/>
    </source>
</evidence>
<keyword evidence="1" id="KW-0472">Membrane</keyword>
<keyword evidence="1" id="KW-0812">Transmembrane</keyword>
<sequence length="433" mass="45572">MQLLLDAFSIIAAAGGGTSGFSGGGGGGGGSSFSGGGSSSGSGGGSPWIIVVIVVLFLIVTVIGWISAYRLRQRRAARVQRVTTASAEASQDDAYFAADVVTAQAAELFTTIQHAWGRNDVTTLAGLVGRDLMVEWERRLRDFERKGWHNVVEVQSGPRVEYVGLVNREDDAEDRVCVRVTATLLDYVETGGGRRLTRDGKTSTTVEHAEYWTLEHRDGTWKLLSIESDTEGVHQLDAAIIASPWADTGQLQGEALVEAAVAERALAGFTTRDLVDVDLAGGARAQALDLSLADGRFAPDVLEVVARRAVAAWIEAVDGDDAALLALADPQAAAVLLYGGDGSGSTRVVVRGATVTSIGIDGLDPGDDHTPASMTVTVQVTGRRYVENRDTAAVVAGSKDRATSFTERWTMAVVDGDDETPWRLIGVDGSPAG</sequence>
<proteinExistence type="predicted"/>
<name>A0A2T4ULP5_9ACTN</name>
<gene>
    <name evidence="3" type="ORF">C7Y72_10945</name>
</gene>
<dbReference type="Pfam" id="PF04280">
    <property type="entry name" value="Tim44"/>
    <property type="match status" value="1"/>
</dbReference>
<dbReference type="EMBL" id="PYYB01000001">
    <property type="protein sequence ID" value="PTL60125.1"/>
    <property type="molecule type" value="Genomic_DNA"/>
</dbReference>
<dbReference type="Proteomes" id="UP000240739">
    <property type="component" value="Unassembled WGS sequence"/>
</dbReference>
<comment type="caution">
    <text evidence="3">The sequence shown here is derived from an EMBL/GenBank/DDBJ whole genome shotgun (WGS) entry which is preliminary data.</text>
</comment>
<keyword evidence="1" id="KW-1133">Transmembrane helix</keyword>
<dbReference type="AlphaFoldDB" id="A0A2T4ULP5"/>